<dbReference type="STRING" id="474960.SAMN05216180_2347"/>
<name>A0A1H8CX74_9FIRM</name>
<evidence type="ECO:0000313" key="2">
    <source>
        <dbReference type="EMBL" id="SEM98777.1"/>
    </source>
</evidence>
<evidence type="ECO:0000313" key="3">
    <source>
        <dbReference type="Proteomes" id="UP000199158"/>
    </source>
</evidence>
<dbReference type="Pfam" id="PF09551">
    <property type="entry name" value="Spore_II_R"/>
    <property type="match status" value="1"/>
</dbReference>
<dbReference type="RefSeq" id="WP_092755362.1">
    <property type="nucleotide sequence ID" value="NZ_FOCG01000002.1"/>
</dbReference>
<reference evidence="2 3" key="1">
    <citation type="submission" date="2016-10" db="EMBL/GenBank/DDBJ databases">
        <authorList>
            <person name="de Groot N.N."/>
        </authorList>
    </citation>
    <scope>NUCLEOTIDE SEQUENCE [LARGE SCALE GENOMIC DNA]</scope>
    <source>
        <strain evidence="2 3">CGMCC 1.5070</strain>
    </source>
</reference>
<feature type="compositionally biased region" description="Basic and acidic residues" evidence="1">
    <location>
        <begin position="200"/>
        <end position="210"/>
    </location>
</feature>
<protein>
    <submittedName>
        <fullName evidence="2">Stage II sporulation protein R</fullName>
    </submittedName>
</protein>
<sequence>MKRWELSILIGLILSIITSSITGFAAQCDVVRDSTIRLHILANSDSKSDQALKLMVRDAVLTEAADVFGGAPTKQRAVELAQQNINKITAVAEKTLRANGCNDKVTAQVVNMFFATRQYGNVVMPAGHYDAVRILIGEAAGKNWWCVMFPPMCLPAAEKKQSNEITKAEQVLITAQPEYELKFAVVEAYEKLKEEWQERFGTHKSNEKSKNMSTAAPPKQSK</sequence>
<dbReference type="NCBIfam" id="TIGR02837">
    <property type="entry name" value="spore_II_R"/>
    <property type="match status" value="1"/>
</dbReference>
<accession>A0A1H8CX74</accession>
<gene>
    <name evidence="2" type="ORF">SAMN05216180_2347</name>
</gene>
<dbReference type="EMBL" id="FOCG01000002">
    <property type="protein sequence ID" value="SEM98777.1"/>
    <property type="molecule type" value="Genomic_DNA"/>
</dbReference>
<organism evidence="2 3">
    <name type="scientific">Hydrogenoanaerobacterium saccharovorans</name>
    <dbReference type="NCBI Taxonomy" id="474960"/>
    <lineage>
        <taxon>Bacteria</taxon>
        <taxon>Bacillati</taxon>
        <taxon>Bacillota</taxon>
        <taxon>Clostridia</taxon>
        <taxon>Eubacteriales</taxon>
        <taxon>Oscillospiraceae</taxon>
        <taxon>Hydrogenoanaerobacterium</taxon>
    </lineage>
</organism>
<dbReference type="OrthoDB" id="9793324at2"/>
<proteinExistence type="predicted"/>
<dbReference type="InterPro" id="IPR014202">
    <property type="entry name" value="Spore_II_R"/>
</dbReference>
<dbReference type="Proteomes" id="UP000199158">
    <property type="component" value="Unassembled WGS sequence"/>
</dbReference>
<dbReference type="AlphaFoldDB" id="A0A1H8CX74"/>
<evidence type="ECO:0000256" key="1">
    <source>
        <dbReference type="SAM" id="MobiDB-lite"/>
    </source>
</evidence>
<feature type="region of interest" description="Disordered" evidence="1">
    <location>
        <begin position="200"/>
        <end position="222"/>
    </location>
</feature>
<keyword evidence="3" id="KW-1185">Reference proteome</keyword>